<feature type="transmembrane region" description="Helical" evidence="1">
    <location>
        <begin position="22"/>
        <end position="40"/>
    </location>
</feature>
<keyword evidence="3" id="KW-1185">Reference proteome</keyword>
<organism evidence="2 3">
    <name type="scientific">Pichia membranifaciens NRRL Y-2026</name>
    <dbReference type="NCBI Taxonomy" id="763406"/>
    <lineage>
        <taxon>Eukaryota</taxon>
        <taxon>Fungi</taxon>
        <taxon>Dikarya</taxon>
        <taxon>Ascomycota</taxon>
        <taxon>Saccharomycotina</taxon>
        <taxon>Pichiomycetes</taxon>
        <taxon>Pichiales</taxon>
        <taxon>Pichiaceae</taxon>
        <taxon>Pichia</taxon>
    </lineage>
</organism>
<dbReference type="AlphaFoldDB" id="A0A1E3NMZ4"/>
<evidence type="ECO:0000313" key="3">
    <source>
        <dbReference type="Proteomes" id="UP000094455"/>
    </source>
</evidence>
<dbReference type="RefSeq" id="XP_019018111.1">
    <property type="nucleotide sequence ID" value="XM_019162801.1"/>
</dbReference>
<proteinExistence type="predicted"/>
<accession>A0A1E3NMZ4</accession>
<dbReference type="InterPro" id="IPR044980">
    <property type="entry name" value="NDUFB2_plant/fungi"/>
</dbReference>
<keyword evidence="1" id="KW-0812">Transmembrane</keyword>
<dbReference type="EMBL" id="KV454003">
    <property type="protein sequence ID" value="ODQ46998.1"/>
    <property type="molecule type" value="Genomic_DNA"/>
</dbReference>
<keyword evidence="1" id="KW-1133">Transmembrane helix</keyword>
<dbReference type="OrthoDB" id="531564at2759"/>
<evidence type="ECO:0000313" key="2">
    <source>
        <dbReference type="EMBL" id="ODQ46998.1"/>
    </source>
</evidence>
<dbReference type="PANTHER" id="PTHR36987:SF1">
    <property type="entry name" value="NADH DEHYDROGENASE [UBIQUINONE] 1 BETA SUBCOMPLEX SUBUNIT 2"/>
    <property type="match status" value="1"/>
</dbReference>
<sequence>MSHAAAGYTRHGGAPVPKAGPFYRYSATFLGATMWFWLFYRAKHDWKQWVGIEHPWDHAH</sequence>
<reference evidence="2 3" key="1">
    <citation type="journal article" date="2016" name="Proc. Natl. Acad. Sci. U.S.A.">
        <title>Comparative genomics of biotechnologically important yeasts.</title>
        <authorList>
            <person name="Riley R."/>
            <person name="Haridas S."/>
            <person name="Wolfe K.H."/>
            <person name="Lopes M.R."/>
            <person name="Hittinger C.T."/>
            <person name="Goeker M."/>
            <person name="Salamov A.A."/>
            <person name="Wisecaver J.H."/>
            <person name="Long T.M."/>
            <person name="Calvey C.H."/>
            <person name="Aerts A.L."/>
            <person name="Barry K.W."/>
            <person name="Choi C."/>
            <person name="Clum A."/>
            <person name="Coughlan A.Y."/>
            <person name="Deshpande S."/>
            <person name="Douglass A.P."/>
            <person name="Hanson S.J."/>
            <person name="Klenk H.-P."/>
            <person name="LaButti K.M."/>
            <person name="Lapidus A."/>
            <person name="Lindquist E.A."/>
            <person name="Lipzen A.M."/>
            <person name="Meier-Kolthoff J.P."/>
            <person name="Ohm R.A."/>
            <person name="Otillar R.P."/>
            <person name="Pangilinan J.L."/>
            <person name="Peng Y."/>
            <person name="Rokas A."/>
            <person name="Rosa C.A."/>
            <person name="Scheuner C."/>
            <person name="Sibirny A.A."/>
            <person name="Slot J.C."/>
            <person name="Stielow J.B."/>
            <person name="Sun H."/>
            <person name="Kurtzman C.P."/>
            <person name="Blackwell M."/>
            <person name="Grigoriev I.V."/>
            <person name="Jeffries T.W."/>
        </authorList>
    </citation>
    <scope>NUCLEOTIDE SEQUENCE [LARGE SCALE GENOMIC DNA]</scope>
    <source>
        <strain evidence="2 3">NRRL Y-2026</strain>
    </source>
</reference>
<dbReference type="GO" id="GO:0045271">
    <property type="term" value="C:respiratory chain complex I"/>
    <property type="evidence" value="ECO:0007669"/>
    <property type="project" value="InterPro"/>
</dbReference>
<evidence type="ECO:0008006" key="4">
    <source>
        <dbReference type="Google" id="ProtNLM"/>
    </source>
</evidence>
<name>A0A1E3NMZ4_9ASCO</name>
<dbReference type="GeneID" id="30179488"/>
<protein>
    <recommendedName>
        <fullName evidence="4">NADH dehydrogenase [ubiquinone] 1 beta subcomplex subunit 2</fullName>
    </recommendedName>
</protein>
<dbReference type="GO" id="GO:0005743">
    <property type="term" value="C:mitochondrial inner membrane"/>
    <property type="evidence" value="ECO:0007669"/>
    <property type="project" value="InterPro"/>
</dbReference>
<keyword evidence="1" id="KW-0472">Membrane</keyword>
<dbReference type="STRING" id="763406.A0A1E3NMZ4"/>
<dbReference type="Proteomes" id="UP000094455">
    <property type="component" value="Unassembled WGS sequence"/>
</dbReference>
<evidence type="ECO:0000256" key="1">
    <source>
        <dbReference type="SAM" id="Phobius"/>
    </source>
</evidence>
<gene>
    <name evidence="2" type="ORF">PICMEDRAFT_33149</name>
</gene>
<dbReference type="PANTHER" id="PTHR36987">
    <property type="entry name" value="NADH DEHYDROGENASE [UBIQUINONE] 1 BETA SUBCOMPLEX SUBUNIT 2-LIKE"/>
    <property type="match status" value="1"/>
</dbReference>